<feature type="transmembrane region" description="Helical" evidence="2">
    <location>
        <begin position="51"/>
        <end position="75"/>
    </location>
</feature>
<gene>
    <name evidence="3" type="ORF">E1263_39225</name>
</gene>
<dbReference type="EMBL" id="SMKX01000213">
    <property type="protein sequence ID" value="TDD45150.1"/>
    <property type="molecule type" value="Genomic_DNA"/>
</dbReference>
<dbReference type="RefSeq" id="WP_132176989.1">
    <property type="nucleotide sequence ID" value="NZ_SMKX01000213.1"/>
</dbReference>
<evidence type="ECO:0000256" key="1">
    <source>
        <dbReference type="SAM" id="MobiDB-lite"/>
    </source>
</evidence>
<comment type="caution">
    <text evidence="3">The sequence shown here is derived from an EMBL/GenBank/DDBJ whole genome shotgun (WGS) entry which is preliminary data.</text>
</comment>
<keyword evidence="4" id="KW-1185">Reference proteome</keyword>
<dbReference type="AlphaFoldDB" id="A0A4R4YL61"/>
<keyword evidence="2" id="KW-0812">Transmembrane</keyword>
<feature type="region of interest" description="Disordered" evidence="1">
    <location>
        <begin position="1"/>
        <end position="45"/>
    </location>
</feature>
<reference evidence="3 4" key="1">
    <citation type="submission" date="2019-03" db="EMBL/GenBank/DDBJ databases">
        <title>Draft genome sequences of novel Actinobacteria.</title>
        <authorList>
            <person name="Sahin N."/>
            <person name="Ay H."/>
            <person name="Saygin H."/>
        </authorList>
    </citation>
    <scope>NUCLEOTIDE SEQUENCE [LARGE SCALE GENOMIC DNA]</scope>
    <source>
        <strain evidence="3 4">JCM 13523</strain>
    </source>
</reference>
<organism evidence="3 4">
    <name type="scientific">Kribbella antibiotica</name>
    <dbReference type="NCBI Taxonomy" id="190195"/>
    <lineage>
        <taxon>Bacteria</taxon>
        <taxon>Bacillati</taxon>
        <taxon>Actinomycetota</taxon>
        <taxon>Actinomycetes</taxon>
        <taxon>Propionibacteriales</taxon>
        <taxon>Kribbellaceae</taxon>
        <taxon>Kribbella</taxon>
    </lineage>
</organism>
<keyword evidence="2" id="KW-1133">Transmembrane helix</keyword>
<dbReference type="Proteomes" id="UP000295124">
    <property type="component" value="Unassembled WGS sequence"/>
</dbReference>
<protein>
    <submittedName>
        <fullName evidence="3">DUF4190 domain-containing protein</fullName>
    </submittedName>
</protein>
<proteinExistence type="predicted"/>
<feature type="transmembrane region" description="Helical" evidence="2">
    <location>
        <begin position="87"/>
        <end position="108"/>
    </location>
</feature>
<dbReference type="OrthoDB" id="3628931at2"/>
<evidence type="ECO:0000313" key="4">
    <source>
        <dbReference type="Proteomes" id="UP000295124"/>
    </source>
</evidence>
<sequence>MTQNPPPPRGQRLYGDMSPGQPPSTGVLGMRPIPGASGESPEGRPRETSTLAVIAFVLSLFGTTLISFGLGLVALKRMPSRNQKGKGWAIAAMVISVAWIVPIVALVLRDSPPPTVRPAALNVGDCVKSLTDADLSAVTVVPCSGPNGGEVYAVFELTAGNWPGEVAVQANGRKGCNDRWLASKRQADERSEVHFVYPTEANWNLVSRRVTCLLTPPM</sequence>
<evidence type="ECO:0000313" key="3">
    <source>
        <dbReference type="EMBL" id="TDD45150.1"/>
    </source>
</evidence>
<evidence type="ECO:0000256" key="2">
    <source>
        <dbReference type="SAM" id="Phobius"/>
    </source>
</evidence>
<keyword evidence="2" id="KW-0472">Membrane</keyword>
<name>A0A4R4YL61_9ACTN</name>
<accession>A0A4R4YL61</accession>